<evidence type="ECO:0000313" key="2">
    <source>
        <dbReference type="EMBL" id="CAI2359027.1"/>
    </source>
</evidence>
<feature type="compositionally biased region" description="Basic and acidic residues" evidence="1">
    <location>
        <begin position="333"/>
        <end position="342"/>
    </location>
</feature>
<organism evidence="2 3">
    <name type="scientific">Euplotes crassus</name>
    <dbReference type="NCBI Taxonomy" id="5936"/>
    <lineage>
        <taxon>Eukaryota</taxon>
        <taxon>Sar</taxon>
        <taxon>Alveolata</taxon>
        <taxon>Ciliophora</taxon>
        <taxon>Intramacronucleata</taxon>
        <taxon>Spirotrichea</taxon>
        <taxon>Hypotrichia</taxon>
        <taxon>Euplotida</taxon>
        <taxon>Euplotidae</taxon>
        <taxon>Moneuplotes</taxon>
    </lineage>
</organism>
<gene>
    <name evidence="2" type="ORF">ECRASSUSDP1_LOCUS312</name>
</gene>
<feature type="compositionally biased region" description="Basic residues" evidence="1">
    <location>
        <begin position="301"/>
        <end position="332"/>
    </location>
</feature>
<feature type="region of interest" description="Disordered" evidence="1">
    <location>
        <begin position="397"/>
        <end position="441"/>
    </location>
</feature>
<dbReference type="EMBL" id="CAMPGE010000289">
    <property type="protein sequence ID" value="CAI2359027.1"/>
    <property type="molecule type" value="Genomic_DNA"/>
</dbReference>
<feature type="compositionally biased region" description="Basic and acidic residues" evidence="1">
    <location>
        <begin position="431"/>
        <end position="441"/>
    </location>
</feature>
<dbReference type="AlphaFoldDB" id="A0AAD1X511"/>
<feature type="compositionally biased region" description="Polar residues" evidence="1">
    <location>
        <begin position="252"/>
        <end position="263"/>
    </location>
</feature>
<accession>A0AAD1X511</accession>
<evidence type="ECO:0000313" key="3">
    <source>
        <dbReference type="Proteomes" id="UP001295684"/>
    </source>
</evidence>
<feature type="compositionally biased region" description="Polar residues" evidence="1">
    <location>
        <begin position="406"/>
        <end position="417"/>
    </location>
</feature>
<dbReference type="Proteomes" id="UP001295684">
    <property type="component" value="Unassembled WGS sequence"/>
</dbReference>
<comment type="caution">
    <text evidence="2">The sequence shown here is derived from an EMBL/GenBank/DDBJ whole genome shotgun (WGS) entry which is preliminary data.</text>
</comment>
<keyword evidence="3" id="KW-1185">Reference proteome</keyword>
<reference evidence="2" key="1">
    <citation type="submission" date="2023-07" db="EMBL/GenBank/DDBJ databases">
        <authorList>
            <consortium name="AG Swart"/>
            <person name="Singh M."/>
            <person name="Singh A."/>
            <person name="Seah K."/>
            <person name="Emmerich C."/>
        </authorList>
    </citation>
    <scope>NUCLEOTIDE SEQUENCE</scope>
    <source>
        <strain evidence="2">DP1</strain>
    </source>
</reference>
<feature type="compositionally biased region" description="Basic and acidic residues" evidence="1">
    <location>
        <begin position="102"/>
        <end position="115"/>
    </location>
</feature>
<protein>
    <submittedName>
        <fullName evidence="2">Uncharacterized protein</fullName>
    </submittedName>
</protein>
<sequence length="441" mass="51446">MKDISQKTYDADIESLSRESLRFYKKINLETYKNMFLHSDNDESSMSNTNMRETNEFQIQNEIKRLDNINESSFEQKSHQKAKKFGSRDSEKHFNQNKRKTEKFEHKKSNKEFENSKMFKSRDVSIIYDKRQSDKHPFDFDSYSSLIQPENDYCMNPKITHRNQLKFVKNNDDNESSERHSSLQRFCKDARRKKGKILSFSKPKNIDSDPLGFEIVGPCPSIKLYSGDAGNTSNNISTEELKLLCTKNTNNEVSSSDLQQFSPKYQKKNKDEDPNSSLECKEIGIPSHQEGPSDIHSSSYKNKKCKKRKTSGKNRRRDSRHTPHSVGRRPHKRQDEGEKPLTTREVMQIMNTQIQSIRNEFIAVLQSINTRIDTTKTENTYFQTMEQIINEGSIQRKNNFHPDTRNVPQDSSSSAIKNLSEYDYPSQNQPSREEKSKDTLP</sequence>
<feature type="region of interest" description="Disordered" evidence="1">
    <location>
        <begin position="68"/>
        <end position="115"/>
    </location>
</feature>
<proteinExistence type="predicted"/>
<feature type="region of interest" description="Disordered" evidence="1">
    <location>
        <begin position="252"/>
        <end position="342"/>
    </location>
</feature>
<feature type="compositionally biased region" description="Basic and acidic residues" evidence="1">
    <location>
        <begin position="68"/>
        <end position="78"/>
    </location>
</feature>
<evidence type="ECO:0000256" key="1">
    <source>
        <dbReference type="SAM" id="MobiDB-lite"/>
    </source>
</evidence>
<name>A0AAD1X511_EUPCR</name>